<dbReference type="InterPro" id="IPR003760">
    <property type="entry name" value="PnrA-like"/>
</dbReference>
<gene>
    <name evidence="3" type="ORF">FYJ75_07425</name>
</gene>
<dbReference type="SUPFAM" id="SSF53822">
    <property type="entry name" value="Periplasmic binding protein-like I"/>
    <property type="match status" value="1"/>
</dbReference>
<dbReference type="Gene3D" id="3.40.50.2300">
    <property type="match status" value="2"/>
</dbReference>
<keyword evidence="1" id="KW-0732">Signal</keyword>
<comment type="caution">
    <text evidence="3">The sequence shown here is derived from an EMBL/GenBank/DDBJ whole genome shotgun (WGS) entry which is preliminary data.</text>
</comment>
<sequence>MKRFVSALLVVVLFAALLEGSIQAERANVRKKEALPELKVGVILNGDETESYTKAHINGIQAAAKKLGISENNIEWKTRIDGSDVCYDAAKSLTEDGCSLIIANSRVHQDYIKKAAEKFPDVNFVCIGGDYAAISQIDNFYNAYTDIYEARYVSGVVAGMKLEEMLKGNQIPEGSMDEEGRVRIGYVGSYPDAENVSDYTAFYLGIKSVVSNVVMNVEYTHTDYDMELETTAADTLMNLGCVIIGQHDGSTGVPAAIQARKDAGQIIYYVGCNADLSETAPTASLTSAVSNWKTYYLELFKKALHKEKLPQDWCGGYAENAVKITQLGPETADGTEAKVEEIEAAISDGTCKVFDTSTFTVSGGSVSEAKVDLSLLNEENGEVVYPGETVEAITSEDGCTYFAESKYRSAPYFTLRIDGITELNAEETVEE</sequence>
<reference evidence="3 4" key="1">
    <citation type="submission" date="2019-08" db="EMBL/GenBank/DDBJ databases">
        <title>In-depth cultivation of the pig gut microbiome towards novel bacterial diversity and tailored functional studies.</title>
        <authorList>
            <person name="Wylensek D."/>
            <person name="Hitch T.C.A."/>
            <person name="Clavel T."/>
        </authorList>
    </citation>
    <scope>NUCLEOTIDE SEQUENCE [LARGE SCALE GENOMIC DNA]</scope>
    <source>
        <strain evidence="3 4">MUC/MUC-530-WT-4D</strain>
    </source>
</reference>
<dbReference type="InterPro" id="IPR028082">
    <property type="entry name" value="Peripla_BP_I"/>
</dbReference>
<dbReference type="PANTHER" id="PTHR43208">
    <property type="entry name" value="ABC TRANSPORTER SUBSTRATE-BINDING PROTEIN"/>
    <property type="match status" value="1"/>
</dbReference>
<organism evidence="3 4">
    <name type="scientific">Roseburia porci</name>
    <dbReference type="NCBI Taxonomy" id="2605790"/>
    <lineage>
        <taxon>Bacteria</taxon>
        <taxon>Bacillati</taxon>
        <taxon>Bacillota</taxon>
        <taxon>Clostridia</taxon>
        <taxon>Lachnospirales</taxon>
        <taxon>Lachnospiraceae</taxon>
        <taxon>Roseburia</taxon>
    </lineage>
</organism>
<dbReference type="RefSeq" id="WP_154429828.1">
    <property type="nucleotide sequence ID" value="NZ_VUNI01000010.1"/>
</dbReference>
<feature type="domain" description="ABC transporter substrate-binding protein PnrA-like" evidence="2">
    <location>
        <begin position="50"/>
        <end position="325"/>
    </location>
</feature>
<keyword evidence="4" id="KW-1185">Reference proteome</keyword>
<dbReference type="EMBL" id="VUNI01000010">
    <property type="protein sequence ID" value="MST74863.1"/>
    <property type="molecule type" value="Genomic_DNA"/>
</dbReference>
<dbReference type="PANTHER" id="PTHR43208:SF1">
    <property type="entry name" value="ABC TRANSPORTER SUBSTRATE-BINDING PROTEIN"/>
    <property type="match status" value="1"/>
</dbReference>
<dbReference type="InterPro" id="IPR052910">
    <property type="entry name" value="ABC-Purine-Binding"/>
</dbReference>
<dbReference type="Pfam" id="PF02608">
    <property type="entry name" value="Bmp"/>
    <property type="match status" value="1"/>
</dbReference>
<proteinExistence type="predicted"/>
<protein>
    <submittedName>
        <fullName evidence="3">BMP family ABC transporter substrate-binding protein</fullName>
    </submittedName>
</protein>
<evidence type="ECO:0000259" key="2">
    <source>
        <dbReference type="Pfam" id="PF02608"/>
    </source>
</evidence>
<dbReference type="AlphaFoldDB" id="A0A6L5YQK0"/>
<evidence type="ECO:0000313" key="3">
    <source>
        <dbReference type="EMBL" id="MST74863.1"/>
    </source>
</evidence>
<dbReference type="GO" id="GO:0005886">
    <property type="term" value="C:plasma membrane"/>
    <property type="evidence" value="ECO:0007669"/>
    <property type="project" value="InterPro"/>
</dbReference>
<evidence type="ECO:0000313" key="4">
    <source>
        <dbReference type="Proteomes" id="UP000474024"/>
    </source>
</evidence>
<evidence type="ECO:0000256" key="1">
    <source>
        <dbReference type="ARBA" id="ARBA00022729"/>
    </source>
</evidence>
<name>A0A6L5YQK0_9FIRM</name>
<accession>A0A6L5YQK0</accession>
<dbReference type="Proteomes" id="UP000474024">
    <property type="component" value="Unassembled WGS sequence"/>
</dbReference>